<protein>
    <submittedName>
        <fullName evidence="1">THUMP domain-containing protein</fullName>
    </submittedName>
</protein>
<proteinExistence type="predicted"/>
<name>A0ABN8X9U6_9GAMM</name>
<accession>A0ABN8X9U6</accession>
<gene>
    <name evidence="1" type="ORF">MSZNOR_3184</name>
</gene>
<dbReference type="RefSeq" id="WP_026611066.1">
    <property type="nucleotide sequence ID" value="NZ_OX458333.1"/>
</dbReference>
<dbReference type="EMBL" id="OX458333">
    <property type="protein sequence ID" value="CAI8887903.1"/>
    <property type="molecule type" value="Genomic_DNA"/>
</dbReference>
<organism evidence="1 2">
    <name type="scientific">Methylocaldum szegediense</name>
    <dbReference type="NCBI Taxonomy" id="73780"/>
    <lineage>
        <taxon>Bacteria</taxon>
        <taxon>Pseudomonadati</taxon>
        <taxon>Pseudomonadota</taxon>
        <taxon>Gammaproteobacteria</taxon>
        <taxon>Methylococcales</taxon>
        <taxon>Methylococcaceae</taxon>
        <taxon>Methylocaldum</taxon>
    </lineage>
</organism>
<reference evidence="1 2" key="1">
    <citation type="submission" date="2023-03" db="EMBL/GenBank/DDBJ databases">
        <authorList>
            <person name="Pearce D."/>
        </authorList>
    </citation>
    <scope>NUCLEOTIDE SEQUENCE [LARGE SCALE GENOMIC DNA]</scope>
    <source>
        <strain evidence="1">Msz</strain>
    </source>
</reference>
<sequence length="180" mass="20727">MHDWNVVVSVFEHGFRRACRLLEQLGPVHKTDYFNVLVMKIEDTEGFLRTLKDWSIRDPEIFTQCISRAIPLTALFVFQTPPEFEAKAREAAARWLPDLAGLRFHVRMHRRGFAGRLSSQDEERFLDEFLLSNLDEAGTPGSIDFQDTDAILALETVGQRAGLSLWTRDQLRTYPFLGLD</sequence>
<dbReference type="Proteomes" id="UP001162030">
    <property type="component" value="Chromosome"/>
</dbReference>
<evidence type="ECO:0000313" key="2">
    <source>
        <dbReference type="Proteomes" id="UP001162030"/>
    </source>
</evidence>
<evidence type="ECO:0000313" key="1">
    <source>
        <dbReference type="EMBL" id="CAI8887903.1"/>
    </source>
</evidence>
<keyword evidence="2" id="KW-1185">Reference proteome</keyword>